<dbReference type="AlphaFoldDB" id="M6UW07"/>
<gene>
    <name evidence="1" type="ORF">LEP1GSC187_4169</name>
</gene>
<dbReference type="EMBL" id="AHOQ02000013">
    <property type="protein sequence ID" value="EMO46921.1"/>
    <property type="molecule type" value="Genomic_DNA"/>
</dbReference>
<comment type="caution">
    <text evidence="1">The sequence shown here is derived from an EMBL/GenBank/DDBJ whole genome shotgun (WGS) entry which is preliminary data.</text>
</comment>
<proteinExistence type="predicted"/>
<evidence type="ECO:0000313" key="1">
    <source>
        <dbReference type="EMBL" id="EMO46921.1"/>
    </source>
</evidence>
<accession>M6UW07</accession>
<name>M6UW07_9LEPT</name>
<reference evidence="1 2" key="1">
    <citation type="submission" date="2013-01" db="EMBL/GenBank/DDBJ databases">
        <authorList>
            <person name="Harkins D.M."/>
            <person name="Durkin A.S."/>
            <person name="Brinkac L.M."/>
            <person name="Haft D.H."/>
            <person name="Selengut J.D."/>
            <person name="Sanka R."/>
            <person name="DePew J."/>
            <person name="Purushe J."/>
            <person name="Matthias M.A."/>
            <person name="Vinetz J.M."/>
            <person name="Sutton G.G."/>
            <person name="Nierman W.C."/>
            <person name="Fouts D.E."/>
        </authorList>
    </citation>
    <scope>NUCLEOTIDE SEQUENCE [LARGE SCALE GENOMIC DNA]</scope>
    <source>
        <strain evidence="1 2">ZUN179</strain>
    </source>
</reference>
<organism evidence="1 2">
    <name type="scientific">Leptospira santarosai str. ZUN179</name>
    <dbReference type="NCBI Taxonomy" id="1049985"/>
    <lineage>
        <taxon>Bacteria</taxon>
        <taxon>Pseudomonadati</taxon>
        <taxon>Spirochaetota</taxon>
        <taxon>Spirochaetia</taxon>
        <taxon>Leptospirales</taxon>
        <taxon>Leptospiraceae</taxon>
        <taxon>Leptospira</taxon>
    </lineage>
</organism>
<evidence type="ECO:0000313" key="2">
    <source>
        <dbReference type="Proteomes" id="UP000012160"/>
    </source>
</evidence>
<sequence>MHIDIISNSFQNEIDSFPFISPSYGDLVLVPPAIHSSSMEIGTF</sequence>
<dbReference type="Proteomes" id="UP000012160">
    <property type="component" value="Unassembled WGS sequence"/>
</dbReference>
<protein>
    <submittedName>
        <fullName evidence="1">Uncharacterized protein</fullName>
    </submittedName>
</protein>